<name>A0A0D0JSC6_AGRTU</name>
<evidence type="ECO:0000313" key="2">
    <source>
        <dbReference type="Proteomes" id="UP000035017"/>
    </source>
</evidence>
<gene>
    <name evidence="1" type="ORF">RU07_22140</name>
</gene>
<accession>A0A0D0JSC6</accession>
<protein>
    <submittedName>
        <fullName evidence="1">Uncharacterized protein</fullName>
    </submittedName>
</protein>
<dbReference type="AlphaFoldDB" id="A0A0D0JSC6"/>
<proteinExistence type="predicted"/>
<comment type="caution">
    <text evidence="1">The sequence shown here is derived from an EMBL/GenBank/DDBJ whole genome shotgun (WGS) entry which is preliminary data.</text>
</comment>
<dbReference type="Proteomes" id="UP000035017">
    <property type="component" value="Unassembled WGS sequence"/>
</dbReference>
<dbReference type="OrthoDB" id="8328921at2"/>
<evidence type="ECO:0000313" key="1">
    <source>
        <dbReference type="EMBL" id="KIP98351.1"/>
    </source>
</evidence>
<organism evidence="1 2">
    <name type="scientific">Agrobacterium tumefaciens</name>
    <dbReference type="NCBI Taxonomy" id="358"/>
    <lineage>
        <taxon>Bacteria</taxon>
        <taxon>Pseudomonadati</taxon>
        <taxon>Pseudomonadota</taxon>
        <taxon>Alphaproteobacteria</taxon>
        <taxon>Hyphomicrobiales</taxon>
        <taxon>Rhizobiaceae</taxon>
        <taxon>Rhizobium/Agrobacterium group</taxon>
        <taxon>Agrobacterium</taxon>
        <taxon>Agrobacterium tumefaciens complex</taxon>
    </lineage>
</organism>
<dbReference type="EMBL" id="JXQV01000035">
    <property type="protein sequence ID" value="KIP98351.1"/>
    <property type="molecule type" value="Genomic_DNA"/>
</dbReference>
<sequence length="419" mass="46393">MTEFSKKLMIPTDVAHIVIFHPDDFLHAATWPIGWYSEPFIYTAESEAGRLVAWCTGSDGGFAVRLTNGAITEREQKYAGPRWTFPYVVRHGRIFLDNSDALPGFEQMAATSDNEDYWVEVENGNYAVTVTAIEWDAEPGAHDEHFDPLPNYVVQFEPLDGRLIETARRPPDLECQTDFIATDKLSSVSTRTPKAIDYQVLYPAFVSSNIAWTGHYFLTKGEAPIGTAVVADEDGDADVFDQPYIAAAEVSPGALAVIVDCRSYGGAPDEPLEYKFFAGQAVQIVSIEGQVKNGNRSPLDTTGFFRRRPKPVSTDALPLVRVQALEIKPDTPPTIEFSGLRDKIVKDLEEGGIVATRLGAVARYEALRLRAMDDDEVLARWLLKHLPLSAADRLINGVMPPNARRAALDKAYEASRLTR</sequence>
<reference evidence="1 2" key="1">
    <citation type="submission" date="2014-12" db="EMBL/GenBank/DDBJ databases">
        <title>16Stimator: statistical estimation of ribosomal gene copy numbers from draft genome assemblies.</title>
        <authorList>
            <person name="Perisin M.A."/>
            <person name="Vetter M."/>
            <person name="Gilbert J.A."/>
            <person name="Bergelson J."/>
        </authorList>
    </citation>
    <scope>NUCLEOTIDE SEQUENCE [LARGE SCALE GENOMIC DNA]</scope>
    <source>
        <strain evidence="1 2">MEJ076</strain>
    </source>
</reference>